<dbReference type="PANTHER" id="PTHR30473">
    <property type="entry name" value="PROTEIN PHOH"/>
    <property type="match status" value="1"/>
</dbReference>
<sequence length="329" mass="36612">MATDNQETLTLEFENARALQSLYGGDDKLLRDLETALGVKVTTRDGWLRVEGPAEGVSRARKVFDQLDDARRRGVTIKRHEFQYALRSSAQEGKDGLGHLIDLKIQVSPKKAPVVPKTAGQQAYLRSILSHDITFGVGPAGTGKTYLAVAMAVAALKQEKVSRIILTRPAVEAGEALGFLPGDLQEKILPYLRPLYDALHDMLDVEEIQKYMDRGVIEIAPLAYMRGRTLSNAYVILDEAQNTTTEQMFMFLTRLGQDSKCVVTGDGTQIDLPRNKRSGLIEAVEALRKVPGIGFHFFDETDVVRHPLVQAIIHAYRDHRGLQESRFQA</sequence>
<gene>
    <name evidence="8" type="ORF">TSACC_21212</name>
</gene>
<dbReference type="GO" id="GO:0005829">
    <property type="term" value="C:cytosol"/>
    <property type="evidence" value="ECO:0007669"/>
    <property type="project" value="TreeGrafter"/>
</dbReference>
<dbReference type="InterPro" id="IPR003714">
    <property type="entry name" value="PhoH"/>
</dbReference>
<dbReference type="Pfam" id="PF02562">
    <property type="entry name" value="PhoH"/>
    <property type="match status" value="1"/>
</dbReference>
<dbReference type="InterPro" id="IPR027417">
    <property type="entry name" value="P-loop_NTPase"/>
</dbReference>
<dbReference type="FunFam" id="3.40.50.300:FF:000013">
    <property type="entry name" value="PhoH family ATPase"/>
    <property type="match status" value="1"/>
</dbReference>
<dbReference type="InterPro" id="IPR051451">
    <property type="entry name" value="PhoH2-like"/>
</dbReference>
<comment type="similarity">
    <text evidence="2">Belongs to the PhoH family.</text>
</comment>
<dbReference type="STRING" id="690879.TSACC_21212"/>
<keyword evidence="3" id="KW-0963">Cytoplasm</keyword>
<dbReference type="Proteomes" id="UP000076023">
    <property type="component" value="Unassembled WGS sequence"/>
</dbReference>
<dbReference type="PANTHER" id="PTHR30473:SF1">
    <property type="entry name" value="PHOH-LIKE PROTEIN"/>
    <property type="match status" value="1"/>
</dbReference>
<name>A0A146G5D7_TERSA</name>
<keyword evidence="4" id="KW-0547">Nucleotide-binding</keyword>
<evidence type="ECO:0000256" key="2">
    <source>
        <dbReference type="ARBA" id="ARBA00010393"/>
    </source>
</evidence>
<keyword evidence="5" id="KW-0067">ATP-binding</keyword>
<dbReference type="GO" id="GO:0005524">
    <property type="term" value="F:ATP binding"/>
    <property type="evidence" value="ECO:0007669"/>
    <property type="project" value="UniProtKB-KW"/>
</dbReference>
<dbReference type="FunCoup" id="A0A146G5D7">
    <property type="interactions" value="441"/>
</dbReference>
<organism evidence="8 9">
    <name type="scientific">Terrimicrobium sacchariphilum</name>
    <dbReference type="NCBI Taxonomy" id="690879"/>
    <lineage>
        <taxon>Bacteria</taxon>
        <taxon>Pseudomonadati</taxon>
        <taxon>Verrucomicrobiota</taxon>
        <taxon>Terrimicrobiia</taxon>
        <taxon>Terrimicrobiales</taxon>
        <taxon>Terrimicrobiaceae</taxon>
        <taxon>Terrimicrobium</taxon>
    </lineage>
</organism>
<reference evidence="9" key="1">
    <citation type="journal article" date="2017" name="Genome Announc.">
        <title>Draft Genome Sequence of Terrimicrobium sacchariphilum NM-5T, a Facultative Anaerobic Soil Bacterium of the Class Spartobacteria.</title>
        <authorList>
            <person name="Qiu Y.L."/>
            <person name="Tourlousse D.M."/>
            <person name="Matsuura N."/>
            <person name="Ohashi A."/>
            <person name="Sekiguchi Y."/>
        </authorList>
    </citation>
    <scope>NUCLEOTIDE SEQUENCE [LARGE SCALE GENOMIC DNA]</scope>
    <source>
        <strain evidence="9">NM-5</strain>
    </source>
</reference>
<feature type="domain" description="PhoH-like protein" evidence="7">
    <location>
        <begin position="114"/>
        <end position="316"/>
    </location>
</feature>
<comment type="caution">
    <text evidence="8">The sequence shown here is derived from an EMBL/GenBank/DDBJ whole genome shotgun (WGS) entry which is preliminary data.</text>
</comment>
<evidence type="ECO:0000259" key="7">
    <source>
        <dbReference type="Pfam" id="PF02562"/>
    </source>
</evidence>
<evidence type="ECO:0000256" key="5">
    <source>
        <dbReference type="ARBA" id="ARBA00022840"/>
    </source>
</evidence>
<comment type="subcellular location">
    <subcellularLocation>
        <location evidence="1">Cytoplasm</location>
    </subcellularLocation>
</comment>
<evidence type="ECO:0000256" key="3">
    <source>
        <dbReference type="ARBA" id="ARBA00022490"/>
    </source>
</evidence>
<proteinExistence type="inferred from homology"/>
<evidence type="ECO:0000313" key="8">
    <source>
        <dbReference type="EMBL" id="GAT32810.1"/>
    </source>
</evidence>
<evidence type="ECO:0000256" key="1">
    <source>
        <dbReference type="ARBA" id="ARBA00004496"/>
    </source>
</evidence>
<evidence type="ECO:0000256" key="4">
    <source>
        <dbReference type="ARBA" id="ARBA00022741"/>
    </source>
</evidence>
<accession>A0A146G5D7</accession>
<protein>
    <recommendedName>
        <fullName evidence="6">PhoH-like protein</fullName>
    </recommendedName>
</protein>
<dbReference type="AlphaFoldDB" id="A0A146G5D7"/>
<keyword evidence="9" id="KW-1185">Reference proteome</keyword>
<dbReference type="EMBL" id="BDCO01000002">
    <property type="protein sequence ID" value="GAT32810.1"/>
    <property type="molecule type" value="Genomic_DNA"/>
</dbReference>
<dbReference type="RefSeq" id="WP_075078618.1">
    <property type="nucleotide sequence ID" value="NZ_BDCO01000002.1"/>
</dbReference>
<evidence type="ECO:0000256" key="6">
    <source>
        <dbReference type="ARBA" id="ARBA00039970"/>
    </source>
</evidence>
<dbReference type="Gene3D" id="3.40.50.300">
    <property type="entry name" value="P-loop containing nucleotide triphosphate hydrolases"/>
    <property type="match status" value="1"/>
</dbReference>
<dbReference type="SUPFAM" id="SSF52540">
    <property type="entry name" value="P-loop containing nucleoside triphosphate hydrolases"/>
    <property type="match status" value="1"/>
</dbReference>
<dbReference type="OrthoDB" id="9773137at2"/>
<evidence type="ECO:0000313" key="9">
    <source>
        <dbReference type="Proteomes" id="UP000076023"/>
    </source>
</evidence>
<dbReference type="InParanoid" id="A0A146G5D7"/>